<dbReference type="InterPro" id="IPR029068">
    <property type="entry name" value="Glyas_Bleomycin-R_OHBP_Dase"/>
</dbReference>
<dbReference type="InterPro" id="IPR052164">
    <property type="entry name" value="Anthracycline_SecMetBiosynth"/>
</dbReference>
<dbReference type="InterPro" id="IPR004360">
    <property type="entry name" value="Glyas_Fos-R_dOase_dom"/>
</dbReference>
<feature type="domain" description="VOC" evidence="1">
    <location>
        <begin position="7"/>
        <end position="124"/>
    </location>
</feature>
<accession>A0A7W6CLX9</accession>
<dbReference type="RefSeq" id="WP_183627088.1">
    <property type="nucleotide sequence ID" value="NZ_JACIDX010000012.1"/>
</dbReference>
<evidence type="ECO:0000259" key="1">
    <source>
        <dbReference type="PROSITE" id="PS51819"/>
    </source>
</evidence>
<dbReference type="Gene3D" id="3.10.180.10">
    <property type="entry name" value="2,3-Dihydroxybiphenyl 1,2-Dioxygenase, domain 1"/>
    <property type="match status" value="2"/>
</dbReference>
<dbReference type="EMBL" id="JACIDX010000012">
    <property type="protein sequence ID" value="MBB3956165.1"/>
    <property type="molecule type" value="Genomic_DNA"/>
</dbReference>
<evidence type="ECO:0000313" key="3">
    <source>
        <dbReference type="Proteomes" id="UP000548867"/>
    </source>
</evidence>
<name>A0A7W6CLX9_9SPHN</name>
<dbReference type="PANTHER" id="PTHR33993:SF14">
    <property type="entry name" value="GB|AAF24581.1"/>
    <property type="match status" value="1"/>
</dbReference>
<dbReference type="Proteomes" id="UP000548867">
    <property type="component" value="Unassembled WGS sequence"/>
</dbReference>
<keyword evidence="3" id="KW-1185">Reference proteome</keyword>
<reference evidence="2 3" key="1">
    <citation type="submission" date="2020-08" db="EMBL/GenBank/DDBJ databases">
        <title>Genomic Encyclopedia of Type Strains, Phase IV (KMG-IV): sequencing the most valuable type-strain genomes for metagenomic binning, comparative biology and taxonomic classification.</title>
        <authorList>
            <person name="Goeker M."/>
        </authorList>
    </citation>
    <scope>NUCLEOTIDE SEQUENCE [LARGE SCALE GENOMIC DNA]</scope>
    <source>
        <strain evidence="2 3">DSM 27057</strain>
    </source>
</reference>
<feature type="domain" description="VOC" evidence="1">
    <location>
        <begin position="143"/>
        <end position="258"/>
    </location>
</feature>
<protein>
    <recommendedName>
        <fullName evidence="1">VOC domain-containing protein</fullName>
    </recommendedName>
</protein>
<evidence type="ECO:0000313" key="2">
    <source>
        <dbReference type="EMBL" id="MBB3956165.1"/>
    </source>
</evidence>
<gene>
    <name evidence="2" type="ORF">GGR38_003123</name>
</gene>
<dbReference type="AlphaFoldDB" id="A0A7W6CLX9"/>
<dbReference type="CDD" id="cd07247">
    <property type="entry name" value="SgaA_N_like"/>
    <property type="match status" value="2"/>
</dbReference>
<dbReference type="PANTHER" id="PTHR33993">
    <property type="entry name" value="GLYOXALASE-RELATED"/>
    <property type="match status" value="1"/>
</dbReference>
<proteinExistence type="predicted"/>
<dbReference type="Pfam" id="PF00903">
    <property type="entry name" value="Glyoxalase"/>
    <property type="match status" value="2"/>
</dbReference>
<dbReference type="SUPFAM" id="SSF54593">
    <property type="entry name" value="Glyoxalase/Bleomycin resistance protein/Dihydroxybiphenyl dioxygenase"/>
    <property type="match status" value="2"/>
</dbReference>
<dbReference type="InterPro" id="IPR037523">
    <property type="entry name" value="VOC_core"/>
</dbReference>
<comment type="caution">
    <text evidence="2">The sequence shown here is derived from an EMBL/GenBank/DDBJ whole genome shotgun (WGS) entry which is preliminary data.</text>
</comment>
<dbReference type="PROSITE" id="PS51819">
    <property type="entry name" value="VOC"/>
    <property type="match status" value="2"/>
</dbReference>
<organism evidence="2 3">
    <name type="scientific">Novosphingobium sediminicola</name>
    <dbReference type="NCBI Taxonomy" id="563162"/>
    <lineage>
        <taxon>Bacteria</taxon>
        <taxon>Pseudomonadati</taxon>
        <taxon>Pseudomonadota</taxon>
        <taxon>Alphaproteobacteria</taxon>
        <taxon>Sphingomonadales</taxon>
        <taxon>Sphingomonadaceae</taxon>
        <taxon>Novosphingobium</taxon>
    </lineage>
</organism>
<sequence>MGKLLGSWIWYELMTKDAAGAKTFYESTVGWTITPGAEPPLFYGHIARTDGRQVGGVLPLSEDMLAQGAHPMWVGYIGTDDLDATLAQVITRGGRALMPRMDIAEGSFAMVMDPWGASFYLMQPNPGPDAAPSVAYSPTEAQSVGWNELYTGDFDAALAFYTEVFGWEPAGSMDMGSYGTYQFLSHNGVTIGAIMPKPPHVPMGGWNHYIRAGDFEAAHQAALAGGANVLHGPVEVPGGDWIINALDPQGAAFAIVGQKLV</sequence>